<evidence type="ECO:0000256" key="9">
    <source>
        <dbReference type="SAM" id="MobiDB-lite"/>
    </source>
</evidence>
<gene>
    <name evidence="12" type="ORF">NEOLEDRAFT_1126188</name>
</gene>
<dbReference type="Pfam" id="PF14324">
    <property type="entry name" value="PINIT"/>
    <property type="match status" value="1"/>
</dbReference>
<feature type="region of interest" description="Disordered" evidence="9">
    <location>
        <begin position="443"/>
        <end position="535"/>
    </location>
</feature>
<evidence type="ECO:0000256" key="3">
    <source>
        <dbReference type="ARBA" id="ARBA00022679"/>
    </source>
</evidence>
<evidence type="ECO:0000256" key="4">
    <source>
        <dbReference type="ARBA" id="ARBA00022723"/>
    </source>
</evidence>
<evidence type="ECO:0000256" key="7">
    <source>
        <dbReference type="ARBA" id="ARBA00022833"/>
    </source>
</evidence>
<keyword evidence="6" id="KW-0833">Ubl conjugation pathway</keyword>
<evidence type="ECO:0008006" key="14">
    <source>
        <dbReference type="Google" id="ProtNLM"/>
    </source>
</evidence>
<dbReference type="PANTHER" id="PTHR10782:SF4">
    <property type="entry name" value="TONALLI, ISOFORM E"/>
    <property type="match status" value="1"/>
</dbReference>
<feature type="region of interest" description="Disordered" evidence="9">
    <location>
        <begin position="135"/>
        <end position="154"/>
    </location>
</feature>
<dbReference type="InterPro" id="IPR004181">
    <property type="entry name" value="Znf_MIZ"/>
</dbReference>
<dbReference type="EMBL" id="KV425551">
    <property type="protein sequence ID" value="KZT30596.1"/>
    <property type="molecule type" value="Genomic_DNA"/>
</dbReference>
<reference evidence="12 13" key="1">
    <citation type="journal article" date="2016" name="Mol. Biol. Evol.">
        <title>Comparative Genomics of Early-Diverging Mushroom-Forming Fungi Provides Insights into the Origins of Lignocellulose Decay Capabilities.</title>
        <authorList>
            <person name="Nagy L.G."/>
            <person name="Riley R."/>
            <person name="Tritt A."/>
            <person name="Adam C."/>
            <person name="Daum C."/>
            <person name="Floudas D."/>
            <person name="Sun H."/>
            <person name="Yadav J.S."/>
            <person name="Pangilinan J."/>
            <person name="Larsson K.H."/>
            <person name="Matsuura K."/>
            <person name="Barry K."/>
            <person name="Labutti K."/>
            <person name="Kuo R."/>
            <person name="Ohm R.A."/>
            <person name="Bhattacharya S.S."/>
            <person name="Shirouzu T."/>
            <person name="Yoshinaga Y."/>
            <person name="Martin F.M."/>
            <person name="Grigoriev I.V."/>
            <person name="Hibbett D.S."/>
        </authorList>
    </citation>
    <scope>NUCLEOTIDE SEQUENCE [LARGE SCALE GENOMIC DNA]</scope>
    <source>
        <strain evidence="12 13">HHB14362 ss-1</strain>
    </source>
</reference>
<feature type="compositionally biased region" description="Basic and acidic residues" evidence="9">
    <location>
        <begin position="588"/>
        <end position="598"/>
    </location>
</feature>
<dbReference type="Proteomes" id="UP000076761">
    <property type="component" value="Unassembled WGS sequence"/>
</dbReference>
<dbReference type="Gene3D" id="3.30.40.10">
    <property type="entry name" value="Zinc/RING finger domain, C3HC4 (zinc finger)"/>
    <property type="match status" value="1"/>
</dbReference>
<evidence type="ECO:0000313" key="13">
    <source>
        <dbReference type="Proteomes" id="UP000076761"/>
    </source>
</evidence>
<protein>
    <recommendedName>
        <fullName evidence="14">Zf-MIZ-domain-containing protein</fullName>
    </recommendedName>
</protein>
<comment type="pathway">
    <text evidence="1">Protein modification; protein sumoylation.</text>
</comment>
<name>A0A165W307_9AGAM</name>
<evidence type="ECO:0000259" key="10">
    <source>
        <dbReference type="PROSITE" id="PS51044"/>
    </source>
</evidence>
<evidence type="ECO:0000256" key="2">
    <source>
        <dbReference type="ARBA" id="ARBA00005383"/>
    </source>
</evidence>
<dbReference type="AlphaFoldDB" id="A0A165W307"/>
<dbReference type="Pfam" id="PF02891">
    <property type="entry name" value="zf-MIZ"/>
    <property type="match status" value="1"/>
</dbReference>
<evidence type="ECO:0000259" key="11">
    <source>
        <dbReference type="PROSITE" id="PS51466"/>
    </source>
</evidence>
<feature type="domain" description="SP-RING-type" evidence="10">
    <location>
        <begin position="344"/>
        <end position="429"/>
    </location>
</feature>
<dbReference type="UniPathway" id="UPA00886"/>
<keyword evidence="4" id="KW-0479">Metal-binding</keyword>
<evidence type="ECO:0000313" key="12">
    <source>
        <dbReference type="EMBL" id="KZT30596.1"/>
    </source>
</evidence>
<dbReference type="InterPro" id="IPR038654">
    <property type="entry name" value="PINIT_sf"/>
</dbReference>
<evidence type="ECO:0000256" key="8">
    <source>
        <dbReference type="PROSITE-ProRule" id="PRU00452"/>
    </source>
</evidence>
<dbReference type="GO" id="GO:0000785">
    <property type="term" value="C:chromatin"/>
    <property type="evidence" value="ECO:0007669"/>
    <property type="project" value="TreeGrafter"/>
</dbReference>
<evidence type="ECO:0000256" key="6">
    <source>
        <dbReference type="ARBA" id="ARBA00022786"/>
    </source>
</evidence>
<dbReference type="GO" id="GO:0061665">
    <property type="term" value="F:SUMO ligase activity"/>
    <property type="evidence" value="ECO:0007669"/>
    <property type="project" value="TreeGrafter"/>
</dbReference>
<proteinExistence type="inferred from homology"/>
<dbReference type="PROSITE" id="PS51044">
    <property type="entry name" value="ZF_SP_RING"/>
    <property type="match status" value="1"/>
</dbReference>
<dbReference type="InterPro" id="IPR013083">
    <property type="entry name" value="Znf_RING/FYVE/PHD"/>
</dbReference>
<dbReference type="InParanoid" id="A0A165W307"/>
<keyword evidence="3" id="KW-0808">Transferase</keyword>
<feature type="compositionally biased region" description="Polar residues" evidence="9">
    <location>
        <begin position="526"/>
        <end position="535"/>
    </location>
</feature>
<evidence type="ECO:0000256" key="5">
    <source>
        <dbReference type="ARBA" id="ARBA00022771"/>
    </source>
</evidence>
<dbReference type="GO" id="GO:0016925">
    <property type="term" value="P:protein sumoylation"/>
    <property type="evidence" value="ECO:0007669"/>
    <property type="project" value="UniProtKB-UniPathway"/>
</dbReference>
<keyword evidence="7" id="KW-0862">Zinc</keyword>
<dbReference type="PROSITE" id="PS51466">
    <property type="entry name" value="PINIT"/>
    <property type="match status" value="1"/>
</dbReference>
<organism evidence="12 13">
    <name type="scientific">Neolentinus lepideus HHB14362 ss-1</name>
    <dbReference type="NCBI Taxonomy" id="1314782"/>
    <lineage>
        <taxon>Eukaryota</taxon>
        <taxon>Fungi</taxon>
        <taxon>Dikarya</taxon>
        <taxon>Basidiomycota</taxon>
        <taxon>Agaricomycotina</taxon>
        <taxon>Agaricomycetes</taxon>
        <taxon>Gloeophyllales</taxon>
        <taxon>Gloeophyllaceae</taxon>
        <taxon>Neolentinus</taxon>
    </lineage>
</organism>
<dbReference type="STRING" id="1314782.A0A165W307"/>
<dbReference type="Gene3D" id="2.60.120.780">
    <property type="entry name" value="PINIT domain"/>
    <property type="match status" value="1"/>
</dbReference>
<accession>A0A165W307</accession>
<feature type="region of interest" description="Disordered" evidence="9">
    <location>
        <begin position="559"/>
        <end position="621"/>
    </location>
</feature>
<comment type="similarity">
    <text evidence="2">Belongs to the PIAS family.</text>
</comment>
<dbReference type="InterPro" id="IPR023321">
    <property type="entry name" value="PINIT"/>
</dbReference>
<dbReference type="OrthoDB" id="28127at2759"/>
<feature type="compositionally biased region" description="Basic and acidic residues" evidence="9">
    <location>
        <begin position="566"/>
        <end position="578"/>
    </location>
</feature>
<keyword evidence="13" id="KW-1185">Reference proteome</keyword>
<feature type="compositionally biased region" description="Low complexity" evidence="9">
    <location>
        <begin position="138"/>
        <end position="154"/>
    </location>
</feature>
<evidence type="ECO:0000256" key="1">
    <source>
        <dbReference type="ARBA" id="ARBA00004718"/>
    </source>
</evidence>
<dbReference type="PANTHER" id="PTHR10782">
    <property type="entry name" value="ZINC FINGER MIZ DOMAIN-CONTAINING PROTEIN"/>
    <property type="match status" value="1"/>
</dbReference>
<sequence length="621" mass="68269">MASQDPWYEFDNLRHNVKQNTVDRLKHIISGLNEECSTLISKSGKKQELIDRIVRQLDSWKQANNVALWSRARTVLHKVRTSGMWTSSKSSNESTAYSPHAMAHNQYGAGSSTKLNGYHSPAAASSSIIGRYDPYAPPRRSLPTSPAASSSSASAKSSIRFKHSPFFRVDQAVSSIVECPESAGSMDRRQGNLTFTLNADQVSKLHSSNPKYQLRLFCTSSSFYSPGLSAYRTNTGPCPIEFPPTCEVRVNSVQLTANLKGLKKKPGTAPPADLGKSVRMASQASNRVEMVYVNSQQGVSPKKYYLVVMLVETTTVEQLVDRLQKGKYRSREDVLAKMKQAGSEDDDIVAGAQKMSLKCPLSYMRIQTPTRSAVCVHSQCFDATSWFSMMEQTTTWLCPVCERVLNVDDLIVDGYFDDILKNTSEDVEDVVVEANGEWHTTDNKYASPGWKAAHPVVGLPPSGTPRKPGRKETAVRTPSRVNGHDISSTVEDKGKAKSNNVEILVLDSDDEDDDRVKRELSPSGDGRNSPNGLVQTQSYATVPPLSQSLSMSQTVIDLTLDSDEETPPRRPEKRKTSEADSLSPTEPVWKKSRTEPGHRPNGYSTNGANGHVNASAGSFPI</sequence>
<keyword evidence="5 8" id="KW-0863">Zinc-finger</keyword>
<feature type="domain" description="PINIT" evidence="11">
    <location>
        <begin position="147"/>
        <end position="314"/>
    </location>
</feature>
<dbReference type="GO" id="GO:0008270">
    <property type="term" value="F:zinc ion binding"/>
    <property type="evidence" value="ECO:0007669"/>
    <property type="project" value="UniProtKB-KW"/>
</dbReference>